<evidence type="ECO:0000256" key="2">
    <source>
        <dbReference type="SAM" id="Phobius"/>
    </source>
</evidence>
<evidence type="ECO:0000256" key="3">
    <source>
        <dbReference type="SAM" id="SignalP"/>
    </source>
</evidence>
<keyword evidence="3" id="KW-0732">Signal</keyword>
<evidence type="ECO:0000256" key="1">
    <source>
        <dbReference type="SAM" id="MobiDB-lite"/>
    </source>
</evidence>
<dbReference type="EMBL" id="JAUJLE010000036">
    <property type="protein sequence ID" value="KAK1000756.1"/>
    <property type="molecule type" value="Genomic_DNA"/>
</dbReference>
<dbReference type="Pfam" id="PF14269">
    <property type="entry name" value="Arylsulfotran_2"/>
    <property type="match status" value="1"/>
</dbReference>
<comment type="caution">
    <text evidence="4">The sequence shown here is derived from an EMBL/GenBank/DDBJ whole genome shotgun (WGS) entry which is preliminary data.</text>
</comment>
<dbReference type="PANTHER" id="PTHR35340:SF9">
    <property type="entry name" value="ASST-DOMAIN-CONTAINING PROTEIN"/>
    <property type="match status" value="1"/>
</dbReference>
<keyword evidence="5" id="KW-1185">Reference proteome</keyword>
<reference evidence="4" key="1">
    <citation type="submission" date="2023-06" db="EMBL/GenBank/DDBJ databases">
        <title>Black Yeasts Isolated from many extreme environments.</title>
        <authorList>
            <person name="Coleine C."/>
            <person name="Stajich J.E."/>
            <person name="Selbmann L."/>
        </authorList>
    </citation>
    <scope>NUCLEOTIDE SEQUENCE</scope>
    <source>
        <strain evidence="4">CCFEE 5200</strain>
    </source>
</reference>
<dbReference type="InterPro" id="IPR039535">
    <property type="entry name" value="ASST-like"/>
</dbReference>
<proteinExistence type="predicted"/>
<dbReference type="AlphaFoldDB" id="A0AAN6KT15"/>
<evidence type="ECO:0008006" key="6">
    <source>
        <dbReference type="Google" id="ProtNLM"/>
    </source>
</evidence>
<feature type="signal peptide" evidence="3">
    <location>
        <begin position="1"/>
        <end position="24"/>
    </location>
</feature>
<sequence length="685" mass="75381">MLSLSAPLRLLVWAGLALLPPSLAQLNNETSPTHSFKSRPDLHAPIMDFTILRPELVTPGYLFLAPYRNVDPGPYIYDNWGNLVWSGAGESGPKTSHAPRVCTYRGRDHICFFEGEQHQGFARGHGVIMDQNYRVVRTVDSSGAGASADMHEFKMTPFSNGTTVLMTVYQPRQYDLTVNPRFNVERGMGWVVEGVFQEVEIETGRLVFEWRSLDHVDPGLSWTMPGTTDTSGDGLDEETPWDYFHVNSIDKNIEGDFLISARHVSAIYKLSGEDGHIMWQMGGNAATIHTTNFVFSYQHHARWISENATHTTLSFYDNGSNSYNQTNIFSHGWIVSIDHVTATATMIQEWGAPEPEGGLLSGSQGSMQMLPNGGCHIGWGEHAYLSEHTADGSAVMYGKLADRASNVMIYRSNKYNWTGTPETKPALWTYSKAGTKMAFFVSWNGATEVQSWNFYTADNASGNYSLVGNARKAGFETEFHAPAMKQWAYAEALDADGNPLSASVVARTFEPSVSLAQYCNDRGCEHSQQTDDDNLVPYETDFSVADRYLSPQRGFNTQSYYAEVPSNHTAPNDNNEGVTSAKKSSASLTREAVLVAIGALIGFGTMTLGILMHTQGLFQRLEPLADSISRRTGRWTDSVSRSAFGSRVLGRYTRVREKEVEGLEGDLGGGSSSLSSSAGVGRVQA</sequence>
<feature type="transmembrane region" description="Helical" evidence="2">
    <location>
        <begin position="592"/>
        <end position="611"/>
    </location>
</feature>
<keyword evidence="2" id="KW-0472">Membrane</keyword>
<keyword evidence="2" id="KW-0812">Transmembrane</keyword>
<evidence type="ECO:0000313" key="5">
    <source>
        <dbReference type="Proteomes" id="UP001175353"/>
    </source>
</evidence>
<keyword evidence="2" id="KW-1133">Transmembrane helix</keyword>
<dbReference type="PANTHER" id="PTHR35340">
    <property type="entry name" value="PQQ ENZYME REPEAT PROTEIN-RELATED"/>
    <property type="match status" value="1"/>
</dbReference>
<feature type="compositionally biased region" description="Low complexity" evidence="1">
    <location>
        <begin position="672"/>
        <end position="685"/>
    </location>
</feature>
<evidence type="ECO:0000313" key="4">
    <source>
        <dbReference type="EMBL" id="KAK1000756.1"/>
    </source>
</evidence>
<name>A0AAN6KT15_9PEZI</name>
<feature type="chain" id="PRO_5042964438" description="ASST-domain-containing protein" evidence="3">
    <location>
        <begin position="25"/>
        <end position="685"/>
    </location>
</feature>
<accession>A0AAN6KT15</accession>
<gene>
    <name evidence="4" type="ORF">LTR91_005674</name>
</gene>
<organism evidence="4 5">
    <name type="scientific">Friedmanniomyces endolithicus</name>
    <dbReference type="NCBI Taxonomy" id="329885"/>
    <lineage>
        <taxon>Eukaryota</taxon>
        <taxon>Fungi</taxon>
        <taxon>Dikarya</taxon>
        <taxon>Ascomycota</taxon>
        <taxon>Pezizomycotina</taxon>
        <taxon>Dothideomycetes</taxon>
        <taxon>Dothideomycetidae</taxon>
        <taxon>Mycosphaerellales</taxon>
        <taxon>Teratosphaeriaceae</taxon>
        <taxon>Friedmanniomyces</taxon>
    </lineage>
</organism>
<dbReference type="InterPro" id="IPR053143">
    <property type="entry name" value="Arylsulfate_ST"/>
</dbReference>
<dbReference type="Proteomes" id="UP001175353">
    <property type="component" value="Unassembled WGS sequence"/>
</dbReference>
<protein>
    <recommendedName>
        <fullName evidence="6">ASST-domain-containing protein</fullName>
    </recommendedName>
</protein>
<feature type="region of interest" description="Disordered" evidence="1">
    <location>
        <begin position="660"/>
        <end position="685"/>
    </location>
</feature>